<name>A0ACC7LKH2_9FLAO</name>
<comment type="caution">
    <text evidence="1">The sequence shown here is derived from an EMBL/GenBank/DDBJ whole genome shotgun (WGS) entry which is preliminary data.</text>
</comment>
<dbReference type="EMBL" id="JBHFPV010000002">
    <property type="protein sequence ID" value="MFH6604288.1"/>
    <property type="molecule type" value="Genomic_DNA"/>
</dbReference>
<protein>
    <submittedName>
        <fullName evidence="1">ThuA domain-containing protein</fullName>
    </submittedName>
</protein>
<sequence>MKKVVLLLAMVCALLIASCSNKREGDPKVLVFSKTMGFKHASIPAGIAAIQKLGSENGFAVDTTKNAELFNDDNLKQYSTIIFLSTTGNVLDAKQEAAFERYIQAGGGYVGIHAAADTEYDWGWYNKLAGAQFLSHPSGTPEADFIIKDNSHISTKMFADSVWHRTDELYNYKRINPDVNVLMTLDESSYEGGANGDFHPIAWYHDFDGGRAFYTGGGHTDESFSEDLFLQHLLGGIQYAIGDNENLNYNKALSQIPPDVNRFSKVPLVGGDFFEPTEMTILPNNDVLIAQRRGEIMLYSAEKDTMTQVAFLDVYHKTLNTPGVNAEEGLMGLQKDPNYATNNWIYAYYAPTGDESVNRLSRFKYKDGVFDLASEQKILDVGSDREICCHTGGSIAFGGDGLLYLSTGDNSTPFNERDQKYVNNGFAPLNDSPGHEQYDARRSSGNTNDLRGKILRIKVNDDGSYDIPEGNLFPVGTEKTRPEIYTMGHRNPYRISVDPKKGHLFWGEVGPDARADSMATRGPRGYDEMNLALKAGNYGWPLFIGNNYAYNAYNYETGESGEAFDPLKPINNSRNNTGLQELPPTVPAYIYYPYAETPEFPQVGTGSRNAMAGPTYYSDMYPDGGGLPSYYDGKTIIYEWMRGWMMAVTLFEDGTFNKMEPFASDIKVQNLIDMELGPDGRVYLLEYGSGWFSKNDDSGLSYIEYNGGNRPPVIDHLIVDADTGKIPLTVNAKVQAEDLEGDAISYIWDLGNGETKETSEPELSYTYTTAGEYKLSVEAKDAHGAGAKSDASSIVAGNSRPEIAIDLAGGNSTFFIAGTPINYKVMVTDPDGNDDIDLDNVFVSVDYMEGMDQANQSLGHQQVSAAVTGKALTEGMDCKACHKEAEKSIGPSYKDIAEKYKNDRRATSYLQKKIVAGGSGVWGEVAMAAHPNISEDETRQIVLYIRSLADTGAKQKSLPLEGNIVPKPSPTDNVMILTASYTDKGVNGIRPLTGVESVALQGSTVSFSPTTKVDNFSLVSFGGMDLLIAPADEGWFALEEIDLKGVKKATLIVGFQEKPDFPVNFELRLDAPDGKVIGKGGLLPETRTAPGGFMSGMIPIIFDEPMDDVKAKALYFVHKPDTSKPRGEGMVAVTNVNFGN</sequence>
<keyword evidence="2" id="KW-1185">Reference proteome</keyword>
<proteinExistence type="predicted"/>
<evidence type="ECO:0000313" key="1">
    <source>
        <dbReference type="EMBL" id="MFH6604288.1"/>
    </source>
</evidence>
<accession>A0ACC7LKH2</accession>
<dbReference type="Proteomes" id="UP001595191">
    <property type="component" value="Unassembled WGS sequence"/>
</dbReference>
<evidence type="ECO:0000313" key="2">
    <source>
        <dbReference type="Proteomes" id="UP001595191"/>
    </source>
</evidence>
<organism evidence="1 2">
    <name type="scientific">Meishania litoralis</name>
    <dbReference type="NCBI Taxonomy" id="3434685"/>
    <lineage>
        <taxon>Bacteria</taxon>
        <taxon>Pseudomonadati</taxon>
        <taxon>Bacteroidota</taxon>
        <taxon>Flavobacteriia</taxon>
        <taxon>Flavobacteriales</taxon>
        <taxon>Flavobacteriaceae</taxon>
        <taxon>Meishania</taxon>
    </lineage>
</organism>
<reference evidence="1" key="1">
    <citation type="submission" date="2024-09" db="EMBL/GenBank/DDBJ databases">
        <authorList>
            <person name="Liu J."/>
        </authorList>
    </citation>
    <scope>NUCLEOTIDE SEQUENCE</scope>
    <source>
        <strain evidence="1">NBU2967</strain>
    </source>
</reference>
<gene>
    <name evidence="1" type="ORF">ACEZ3G_12420</name>
</gene>